<sequence>MVFSTDDLAAIHAAVATLEEKLARLVELSIDERRELNKMGDKSEAACRQTLVVLAQNPQILPPNFDLAEAQRDLVALDQLRPLAVRIRQLANKIDDSEMALGSDILSSALEGYALAKAVGKGAALDAMRESMAQRYGHRRKASKAPVS</sequence>
<organism evidence="1 2">
    <name type="scientific">Candidatus Accumulibacter phosphatis</name>
    <dbReference type="NCBI Taxonomy" id="327160"/>
    <lineage>
        <taxon>Bacteria</taxon>
        <taxon>Pseudomonadati</taxon>
        <taxon>Pseudomonadota</taxon>
        <taxon>Betaproteobacteria</taxon>
        <taxon>Candidatus Accumulibacter</taxon>
    </lineage>
</organism>
<evidence type="ECO:0000313" key="1">
    <source>
        <dbReference type="EMBL" id="NMQ26625.1"/>
    </source>
</evidence>
<name>A0ABX1TQY7_9PROT</name>
<evidence type="ECO:0008006" key="3">
    <source>
        <dbReference type="Google" id="ProtNLM"/>
    </source>
</evidence>
<accession>A0ABX1TQY7</accession>
<proteinExistence type="predicted"/>
<reference evidence="1 2" key="1">
    <citation type="submission" date="2019-03" db="EMBL/GenBank/DDBJ databases">
        <title>Metabolic reconstructions from genomes of highly enriched 'Candidatus Accumulibacter' and 'Candidatus Competibacter' bioreactor populations.</title>
        <authorList>
            <person name="Annavajhala M.K."/>
            <person name="Welles L."/>
            <person name="Abbas B."/>
            <person name="Sorokin D."/>
            <person name="Park H."/>
            <person name="Van Loosdrecht M."/>
            <person name="Chandran K."/>
        </authorList>
    </citation>
    <scope>NUCLEOTIDE SEQUENCE [LARGE SCALE GENOMIC DNA]</scope>
    <source>
        <strain evidence="1 2">SBR_S</strain>
    </source>
</reference>
<protein>
    <recommendedName>
        <fullName evidence="3">FlgN protein</fullName>
    </recommendedName>
</protein>
<keyword evidence="2" id="KW-1185">Reference proteome</keyword>
<comment type="caution">
    <text evidence="1">The sequence shown here is derived from an EMBL/GenBank/DDBJ whole genome shotgun (WGS) entry which is preliminary data.</text>
</comment>
<dbReference type="EMBL" id="SPMY01000005">
    <property type="protein sequence ID" value="NMQ26625.1"/>
    <property type="molecule type" value="Genomic_DNA"/>
</dbReference>
<gene>
    <name evidence="1" type="ORF">E4Q23_01920</name>
</gene>
<evidence type="ECO:0000313" key="2">
    <source>
        <dbReference type="Proteomes" id="UP000749010"/>
    </source>
</evidence>
<dbReference type="Proteomes" id="UP000749010">
    <property type="component" value="Unassembled WGS sequence"/>
</dbReference>